<reference evidence="1 2" key="1">
    <citation type="submission" date="2015-08" db="EMBL/GenBank/DDBJ databases">
        <title>Emmonsia species relationships and genome sequence.</title>
        <authorList>
            <person name="Cuomo C.A."/>
            <person name="Schwartz I.S."/>
            <person name="Kenyon C."/>
            <person name="De Hoog G.S."/>
            <person name="Govender N.P."/>
            <person name="Botha A."/>
            <person name="Moreno L."/>
            <person name="De Vries M."/>
            <person name="Munoz J.F."/>
            <person name="Stielow J.B."/>
        </authorList>
    </citation>
    <scope>NUCLEOTIDE SEQUENCE [LARGE SCALE GENOMIC DNA]</scope>
    <source>
        <strain evidence="1 2">EI222</strain>
    </source>
</reference>
<name>A0A1J9PWW2_9EURO</name>
<dbReference type="InterPro" id="IPR011009">
    <property type="entry name" value="Kinase-like_dom_sf"/>
</dbReference>
<evidence type="ECO:0000313" key="2">
    <source>
        <dbReference type="Proteomes" id="UP000242791"/>
    </source>
</evidence>
<proteinExistence type="predicted"/>
<sequence>MPMTVQSEPLLALDTTQTAVDFLDSTYFATQERLPPPEEVAALSEQYKRHPLPTPVKIKHLDLVVKFGLHVAVEEALCLRALRTPPFLVEKVPVPEIYGWRIHENYMFIYMELIRGDTLHDRWGSLGEAD</sequence>
<gene>
    <name evidence="1" type="ORF">ACJ73_07874</name>
</gene>
<dbReference type="SUPFAM" id="SSF56112">
    <property type="entry name" value="Protein kinase-like (PK-like)"/>
    <property type="match status" value="1"/>
</dbReference>
<dbReference type="OrthoDB" id="2906425at2759"/>
<dbReference type="EMBL" id="LGTZ01001706">
    <property type="protein sequence ID" value="OJD20790.1"/>
    <property type="molecule type" value="Genomic_DNA"/>
</dbReference>
<keyword evidence="2" id="KW-1185">Reference proteome</keyword>
<protein>
    <recommendedName>
        <fullName evidence="3">Aminoglycoside phosphotransferase domain-containing protein</fullName>
    </recommendedName>
</protein>
<dbReference type="Proteomes" id="UP000242791">
    <property type="component" value="Unassembled WGS sequence"/>
</dbReference>
<dbReference type="AlphaFoldDB" id="A0A1J9PWW2"/>
<evidence type="ECO:0000313" key="1">
    <source>
        <dbReference type="EMBL" id="OJD20790.1"/>
    </source>
</evidence>
<organism evidence="1 2">
    <name type="scientific">Blastomyces percursus</name>
    <dbReference type="NCBI Taxonomy" id="1658174"/>
    <lineage>
        <taxon>Eukaryota</taxon>
        <taxon>Fungi</taxon>
        <taxon>Dikarya</taxon>
        <taxon>Ascomycota</taxon>
        <taxon>Pezizomycotina</taxon>
        <taxon>Eurotiomycetes</taxon>
        <taxon>Eurotiomycetidae</taxon>
        <taxon>Onygenales</taxon>
        <taxon>Ajellomycetaceae</taxon>
        <taxon>Blastomyces</taxon>
    </lineage>
</organism>
<comment type="caution">
    <text evidence="1">The sequence shown here is derived from an EMBL/GenBank/DDBJ whole genome shotgun (WGS) entry which is preliminary data.</text>
</comment>
<evidence type="ECO:0008006" key="3">
    <source>
        <dbReference type="Google" id="ProtNLM"/>
    </source>
</evidence>
<accession>A0A1J9PWW2</accession>
<dbReference type="VEuPathDB" id="FungiDB:ACJ73_07874"/>